<accession>A0AAV5UUW7</accession>
<dbReference type="AlphaFoldDB" id="A0AAV5UUW7"/>
<evidence type="ECO:0008006" key="3">
    <source>
        <dbReference type="Google" id="ProtNLM"/>
    </source>
</evidence>
<evidence type="ECO:0000313" key="2">
    <source>
        <dbReference type="Proteomes" id="UP001432322"/>
    </source>
</evidence>
<keyword evidence="2" id="KW-1185">Reference proteome</keyword>
<protein>
    <recommendedName>
        <fullName evidence="3">Galectin</fullName>
    </recommendedName>
</protein>
<feature type="non-terminal residue" evidence="1">
    <location>
        <position position="113"/>
    </location>
</feature>
<gene>
    <name evidence="1" type="ORF">PFISCL1PPCAC_1800</name>
</gene>
<feature type="non-terminal residue" evidence="1">
    <location>
        <position position="1"/>
    </location>
</feature>
<sequence length="113" mass="13522">EDDEEEEEVEPTPLKLIFAYDKWVGGFVRSRVIESPPFYREFSSDRWKIRVPADHNIRIRVEKMEVPEDNPMRIYAKNDEYDFPVDDPIVELSGYTPQADFTIEQSEINIYYR</sequence>
<dbReference type="Proteomes" id="UP001432322">
    <property type="component" value="Unassembled WGS sequence"/>
</dbReference>
<organism evidence="1 2">
    <name type="scientific">Pristionchus fissidentatus</name>
    <dbReference type="NCBI Taxonomy" id="1538716"/>
    <lineage>
        <taxon>Eukaryota</taxon>
        <taxon>Metazoa</taxon>
        <taxon>Ecdysozoa</taxon>
        <taxon>Nematoda</taxon>
        <taxon>Chromadorea</taxon>
        <taxon>Rhabditida</taxon>
        <taxon>Rhabditina</taxon>
        <taxon>Diplogasteromorpha</taxon>
        <taxon>Diplogasteroidea</taxon>
        <taxon>Neodiplogasteridae</taxon>
        <taxon>Pristionchus</taxon>
    </lineage>
</organism>
<reference evidence="1" key="1">
    <citation type="submission" date="2023-10" db="EMBL/GenBank/DDBJ databases">
        <title>Genome assembly of Pristionchus species.</title>
        <authorList>
            <person name="Yoshida K."/>
            <person name="Sommer R.J."/>
        </authorList>
    </citation>
    <scope>NUCLEOTIDE SEQUENCE</scope>
    <source>
        <strain evidence="1">RS5133</strain>
    </source>
</reference>
<proteinExistence type="predicted"/>
<evidence type="ECO:0000313" key="1">
    <source>
        <dbReference type="EMBL" id="GMT10503.1"/>
    </source>
</evidence>
<comment type="caution">
    <text evidence="1">The sequence shown here is derived from an EMBL/GenBank/DDBJ whole genome shotgun (WGS) entry which is preliminary data.</text>
</comment>
<name>A0AAV5UUW7_9BILA</name>
<dbReference type="EMBL" id="BTSY01000001">
    <property type="protein sequence ID" value="GMT10503.1"/>
    <property type="molecule type" value="Genomic_DNA"/>
</dbReference>